<keyword evidence="4" id="KW-1185">Reference proteome</keyword>
<dbReference type="EnsemblPlants" id="KQL26074">
    <property type="protein sequence ID" value="KQL26074"/>
    <property type="gene ID" value="SETIT_032787mg"/>
</dbReference>
<dbReference type="OMA" id="DHRPWEM"/>
<name>K4A1P3_SETIT</name>
<reference evidence="2" key="2">
    <citation type="submission" date="2015-07" db="EMBL/GenBank/DDBJ databases">
        <authorList>
            <person name="Noorani M."/>
        </authorList>
    </citation>
    <scope>NUCLEOTIDE SEQUENCE</scope>
    <source>
        <strain evidence="2">Yugu1</strain>
    </source>
</reference>
<accession>K4A1P3</accession>
<feature type="region of interest" description="Disordered" evidence="1">
    <location>
        <begin position="1"/>
        <end position="30"/>
    </location>
</feature>
<dbReference type="Proteomes" id="UP000004995">
    <property type="component" value="Unassembled WGS sequence"/>
</dbReference>
<proteinExistence type="predicted"/>
<organism evidence="2">
    <name type="scientific">Setaria italica</name>
    <name type="common">Foxtail millet</name>
    <name type="synonym">Panicum italicum</name>
    <dbReference type="NCBI Taxonomy" id="4555"/>
    <lineage>
        <taxon>Eukaryota</taxon>
        <taxon>Viridiplantae</taxon>
        <taxon>Streptophyta</taxon>
        <taxon>Embryophyta</taxon>
        <taxon>Tracheophyta</taxon>
        <taxon>Spermatophyta</taxon>
        <taxon>Magnoliopsida</taxon>
        <taxon>Liliopsida</taxon>
        <taxon>Poales</taxon>
        <taxon>Poaceae</taxon>
        <taxon>PACMAD clade</taxon>
        <taxon>Panicoideae</taxon>
        <taxon>Panicodae</taxon>
        <taxon>Paniceae</taxon>
        <taxon>Cenchrinae</taxon>
        <taxon>Setaria</taxon>
    </lineage>
</organism>
<dbReference type="Gramene" id="KQL26074">
    <property type="protein sequence ID" value="KQL26074"/>
    <property type="gene ID" value="SETIT_032787mg"/>
</dbReference>
<dbReference type="OrthoDB" id="683350at2759"/>
<protein>
    <submittedName>
        <fullName evidence="2 3">Uncharacterized protein</fullName>
    </submittedName>
</protein>
<gene>
    <name evidence="2" type="ORF">SETIT_2G338300v2</name>
</gene>
<sequence length="183" mass="20146">MPVSSFSVCAAPNSRPSAASQHEGEESPTARRELQLLEDHRPWEMLDNMALAIIDQTYAAVLEILRLPPPPPQEGDRHVTLSVSQCVGSTDPDSPVIRVEASAKHCFIYVIDGFHVGGDVIGRELAKHASPGQRSSWPSRHRLTRASIGASLGTLYLRVPPRKIFDSFSVRRLNTDKDNTAQQ</sequence>
<dbReference type="EMBL" id="CM003529">
    <property type="protein sequence ID" value="RCV13341.1"/>
    <property type="molecule type" value="Genomic_DNA"/>
</dbReference>
<evidence type="ECO:0000313" key="4">
    <source>
        <dbReference type="Proteomes" id="UP000004995"/>
    </source>
</evidence>
<dbReference type="EMBL" id="AGNK02001276">
    <property type="status" value="NOT_ANNOTATED_CDS"/>
    <property type="molecule type" value="Genomic_DNA"/>
</dbReference>
<dbReference type="AlphaFoldDB" id="K4A1P3"/>
<evidence type="ECO:0000313" key="3">
    <source>
        <dbReference type="EnsemblPlants" id="KQL26074"/>
    </source>
</evidence>
<reference evidence="3" key="3">
    <citation type="submission" date="2018-08" db="UniProtKB">
        <authorList>
            <consortium name="EnsemblPlants"/>
        </authorList>
    </citation>
    <scope>IDENTIFICATION</scope>
    <source>
        <strain evidence="3">Yugu1</strain>
    </source>
</reference>
<evidence type="ECO:0000256" key="1">
    <source>
        <dbReference type="SAM" id="MobiDB-lite"/>
    </source>
</evidence>
<reference evidence="2 4" key="1">
    <citation type="journal article" date="2012" name="Nat. Biotechnol.">
        <title>Reference genome sequence of the model plant Setaria.</title>
        <authorList>
            <person name="Bennetzen J.L."/>
            <person name="Schmutz J."/>
            <person name="Wang H."/>
            <person name="Percifield R."/>
            <person name="Hawkins J."/>
            <person name="Pontaroli A.C."/>
            <person name="Estep M."/>
            <person name="Feng L."/>
            <person name="Vaughn J.N."/>
            <person name="Grimwood J."/>
            <person name="Jenkins J."/>
            <person name="Barry K."/>
            <person name="Lindquist E."/>
            <person name="Hellsten U."/>
            <person name="Deshpande S."/>
            <person name="Wang X."/>
            <person name="Wu X."/>
            <person name="Mitros T."/>
            <person name="Triplett J."/>
            <person name="Yang X."/>
            <person name="Ye C.Y."/>
            <person name="Mauro-Herrera M."/>
            <person name="Wang L."/>
            <person name="Li P."/>
            <person name="Sharma M."/>
            <person name="Sharma R."/>
            <person name="Ronald P.C."/>
            <person name="Panaud O."/>
            <person name="Kellogg E.A."/>
            <person name="Brutnell T.P."/>
            <person name="Doust A.N."/>
            <person name="Tuskan G.A."/>
            <person name="Rokhsar D."/>
            <person name="Devos K.M."/>
        </authorList>
    </citation>
    <scope>NUCLEOTIDE SEQUENCE [LARGE SCALE GENOMIC DNA]</scope>
    <source>
        <strain evidence="4">cv. Yugu1</strain>
        <strain evidence="2">Yugu1</strain>
    </source>
</reference>
<dbReference type="HOGENOM" id="CLU_1477539_0_0_1"/>
<evidence type="ECO:0000313" key="2">
    <source>
        <dbReference type="EMBL" id="RCV13341.1"/>
    </source>
</evidence>